<dbReference type="SUPFAM" id="SSF81296">
    <property type="entry name" value="E set domains"/>
    <property type="match status" value="1"/>
</dbReference>
<evidence type="ECO:0000313" key="14">
    <source>
        <dbReference type="Proteomes" id="UP000319865"/>
    </source>
</evidence>
<keyword evidence="7" id="KW-0186">Copper</keyword>
<dbReference type="OrthoDB" id="5242236at2"/>
<dbReference type="PANTHER" id="PTHR34820">
    <property type="entry name" value="INNER MEMBRANE PROTEIN YEBZ"/>
    <property type="match status" value="1"/>
</dbReference>
<name>A0A543PHX3_9ACTN</name>
<feature type="transmembrane region" description="Helical" evidence="10">
    <location>
        <begin position="472"/>
        <end position="491"/>
    </location>
</feature>
<dbReference type="Gene3D" id="2.60.40.1220">
    <property type="match status" value="1"/>
</dbReference>
<dbReference type="PANTHER" id="PTHR34820:SF4">
    <property type="entry name" value="INNER MEMBRANE PROTEIN YEBZ"/>
    <property type="match status" value="1"/>
</dbReference>
<evidence type="ECO:0000256" key="2">
    <source>
        <dbReference type="ARBA" id="ARBA00022475"/>
    </source>
</evidence>
<feature type="transmembrane region" description="Helical" evidence="10">
    <location>
        <begin position="353"/>
        <end position="374"/>
    </location>
</feature>
<evidence type="ECO:0000256" key="6">
    <source>
        <dbReference type="ARBA" id="ARBA00022989"/>
    </source>
</evidence>
<dbReference type="GO" id="GO:0042597">
    <property type="term" value="C:periplasmic space"/>
    <property type="evidence" value="ECO:0007669"/>
    <property type="project" value="InterPro"/>
</dbReference>
<keyword evidence="5" id="KW-0732">Signal</keyword>
<protein>
    <submittedName>
        <fullName evidence="13">Copper transport protein</fullName>
    </submittedName>
</protein>
<evidence type="ECO:0000259" key="12">
    <source>
        <dbReference type="Pfam" id="PF05425"/>
    </source>
</evidence>
<feature type="transmembrane region" description="Helical" evidence="10">
    <location>
        <begin position="208"/>
        <end position="227"/>
    </location>
</feature>
<keyword evidence="2" id="KW-1003">Cell membrane</keyword>
<evidence type="ECO:0000256" key="8">
    <source>
        <dbReference type="ARBA" id="ARBA00023136"/>
    </source>
</evidence>
<dbReference type="InterPro" id="IPR014755">
    <property type="entry name" value="Cu-Rt/internalin_Ig-like"/>
</dbReference>
<evidence type="ECO:0000256" key="3">
    <source>
        <dbReference type="ARBA" id="ARBA00022692"/>
    </source>
</evidence>
<keyword evidence="4" id="KW-0479">Metal-binding</keyword>
<dbReference type="InterPro" id="IPR007348">
    <property type="entry name" value="CopC_dom"/>
</dbReference>
<dbReference type="Pfam" id="PF05425">
    <property type="entry name" value="CopD"/>
    <property type="match status" value="1"/>
</dbReference>
<reference evidence="13 14" key="1">
    <citation type="submission" date="2019-06" db="EMBL/GenBank/DDBJ databases">
        <title>Sequencing the genomes of 1000 actinobacteria strains.</title>
        <authorList>
            <person name="Klenk H.-P."/>
        </authorList>
    </citation>
    <scope>NUCLEOTIDE SEQUENCE [LARGE SCALE GENOMIC DNA]</scope>
    <source>
        <strain evidence="13 14">DSM 46837</strain>
    </source>
</reference>
<organism evidence="13 14">
    <name type="scientific">Blastococcus colisei</name>
    <dbReference type="NCBI Taxonomy" id="1564162"/>
    <lineage>
        <taxon>Bacteria</taxon>
        <taxon>Bacillati</taxon>
        <taxon>Actinomycetota</taxon>
        <taxon>Actinomycetes</taxon>
        <taxon>Geodermatophilales</taxon>
        <taxon>Geodermatophilaceae</taxon>
        <taxon>Blastococcus</taxon>
    </lineage>
</organism>
<comment type="caution">
    <text evidence="13">The sequence shown here is derived from an EMBL/GenBank/DDBJ whole genome shotgun (WGS) entry which is preliminary data.</text>
</comment>
<dbReference type="InterPro" id="IPR008457">
    <property type="entry name" value="Cu-R_CopD_dom"/>
</dbReference>
<evidence type="ECO:0000259" key="11">
    <source>
        <dbReference type="Pfam" id="PF04234"/>
    </source>
</evidence>
<feature type="transmembrane region" description="Helical" evidence="10">
    <location>
        <begin position="247"/>
        <end position="271"/>
    </location>
</feature>
<gene>
    <name evidence="13" type="ORF">FHU33_3141</name>
</gene>
<feature type="domain" description="Copper resistance protein D" evidence="12">
    <location>
        <begin position="353"/>
        <end position="433"/>
    </location>
</feature>
<feature type="region of interest" description="Disordered" evidence="9">
    <location>
        <begin position="1"/>
        <end position="22"/>
    </location>
</feature>
<dbReference type="AlphaFoldDB" id="A0A543PHX3"/>
<evidence type="ECO:0000256" key="4">
    <source>
        <dbReference type="ARBA" id="ARBA00022723"/>
    </source>
</evidence>
<accession>A0A543PHX3</accession>
<dbReference type="EMBL" id="VFQE01000001">
    <property type="protein sequence ID" value="TQN43681.1"/>
    <property type="molecule type" value="Genomic_DNA"/>
</dbReference>
<feature type="transmembrane region" description="Helical" evidence="10">
    <location>
        <begin position="283"/>
        <end position="303"/>
    </location>
</feature>
<dbReference type="InterPro" id="IPR032694">
    <property type="entry name" value="CopC/D"/>
</dbReference>
<evidence type="ECO:0000256" key="9">
    <source>
        <dbReference type="SAM" id="MobiDB-lite"/>
    </source>
</evidence>
<evidence type="ECO:0000256" key="10">
    <source>
        <dbReference type="SAM" id="Phobius"/>
    </source>
</evidence>
<evidence type="ECO:0000256" key="1">
    <source>
        <dbReference type="ARBA" id="ARBA00004651"/>
    </source>
</evidence>
<evidence type="ECO:0000313" key="13">
    <source>
        <dbReference type="EMBL" id="TQN43681.1"/>
    </source>
</evidence>
<dbReference type="Proteomes" id="UP000319865">
    <property type="component" value="Unassembled WGS sequence"/>
</dbReference>
<dbReference type="GO" id="GO:0005507">
    <property type="term" value="F:copper ion binding"/>
    <property type="evidence" value="ECO:0007669"/>
    <property type="project" value="InterPro"/>
</dbReference>
<keyword evidence="3 10" id="KW-0812">Transmembrane</keyword>
<keyword evidence="14" id="KW-1185">Reference proteome</keyword>
<comment type="subcellular location">
    <subcellularLocation>
        <location evidence="1">Cell membrane</location>
        <topology evidence="1">Multi-pass membrane protein</topology>
    </subcellularLocation>
</comment>
<dbReference type="GO" id="GO:0005886">
    <property type="term" value="C:plasma membrane"/>
    <property type="evidence" value="ECO:0007669"/>
    <property type="project" value="UniProtKB-SubCell"/>
</dbReference>
<keyword evidence="8 10" id="KW-0472">Membrane</keyword>
<feature type="transmembrane region" description="Helical" evidence="10">
    <location>
        <begin position="315"/>
        <end position="341"/>
    </location>
</feature>
<dbReference type="GO" id="GO:0006825">
    <property type="term" value="P:copper ion transport"/>
    <property type="evidence" value="ECO:0007669"/>
    <property type="project" value="InterPro"/>
</dbReference>
<dbReference type="InterPro" id="IPR014756">
    <property type="entry name" value="Ig_E-set"/>
</dbReference>
<evidence type="ECO:0000256" key="7">
    <source>
        <dbReference type="ARBA" id="ARBA00023008"/>
    </source>
</evidence>
<feature type="transmembrane region" description="Helical" evidence="10">
    <location>
        <begin position="176"/>
        <end position="196"/>
    </location>
</feature>
<dbReference type="GO" id="GO:0046688">
    <property type="term" value="P:response to copper ion"/>
    <property type="evidence" value="ECO:0007669"/>
    <property type="project" value="InterPro"/>
</dbReference>
<feature type="domain" description="CopC" evidence="11">
    <location>
        <begin position="53"/>
        <end position="146"/>
    </location>
</feature>
<dbReference type="Pfam" id="PF04234">
    <property type="entry name" value="CopC"/>
    <property type="match status" value="1"/>
</dbReference>
<keyword evidence="6 10" id="KW-1133">Transmembrane helix</keyword>
<proteinExistence type="predicted"/>
<feature type="transmembrane region" description="Helical" evidence="10">
    <location>
        <begin position="394"/>
        <end position="416"/>
    </location>
</feature>
<evidence type="ECO:0000256" key="5">
    <source>
        <dbReference type="ARBA" id="ARBA00022729"/>
    </source>
</evidence>
<sequence>MRCVSIRPGSPQRPPPRPGGRTRRLGIVALMLVASVVGGLSADIVTAPPAAAHATLVATTPGESARLAAAPREVTLQFSEGVSLGAGFVRVLSVEGRRLDADAATVDGAVITVPMRDDVPEGSYVVTYRVVSADAHPISGGYAFVVGDGELVSAVEAAAGQDTDPLVAALLPLARWLGFTGVALAIGVPVFLLVCWPSGWAVPRMQRLTSVGLTGIVVGGAATFLLQGPYTAGTGLGSVFDPLLLEATAASLFGVAVIARVVVAVMLAMLLQLAWDWGEAPSAPVVASFAFMASEVVATTAAAGHPAAGPLPGLAVAVAAVHVAAMAVWLGGLIALLVGVLRTGAAVHDLHSVLPRFSVLAFGAVVALALTGLVQAVREVGALSALVSTTYGRLLMAKLVVVLCLLGVAGVSRAWVQRHLGTARRRPPSRRVTAHAFAAVGGEAVGDEVPDPQVDVPATAGVDDIRSLCGSVLLEVAIGAVVLVASAFLVGTPPARSALSQAVDVTVPLQSDAGATTGSVRISVAPAEPGQNALDVYLFDEVGGLVQPRGIRVTLTEAEQEVGPLDVELVRRGPGHLAGSGFSIPGPGTWALTVIVRLDEFTAASASTDIRVR</sequence>